<gene>
    <name evidence="3" type="ORF">SAMN05216213_10667</name>
</gene>
<dbReference type="Pfam" id="PF24409">
    <property type="entry name" value="wHTH-PRTase_assc"/>
    <property type="match status" value="1"/>
</dbReference>
<dbReference type="EMBL" id="FNJJ01000006">
    <property type="protein sequence ID" value="SDP82163.1"/>
    <property type="molecule type" value="Genomic_DNA"/>
</dbReference>
<dbReference type="Pfam" id="PF24390">
    <property type="entry name" value="PRTase-CE"/>
    <property type="match status" value="1"/>
</dbReference>
<dbReference type="Proteomes" id="UP000199460">
    <property type="component" value="Unassembled WGS sequence"/>
</dbReference>
<evidence type="ECO:0000259" key="2">
    <source>
        <dbReference type="Pfam" id="PF24409"/>
    </source>
</evidence>
<dbReference type="OrthoDB" id="4288730at2"/>
<dbReference type="InterPro" id="IPR056920">
    <property type="entry name" value="PRTase-CE"/>
</dbReference>
<dbReference type="RefSeq" id="WP_090430554.1">
    <property type="nucleotide sequence ID" value="NZ_FNJJ01000006.1"/>
</dbReference>
<feature type="domain" description="PRTase-CE" evidence="1">
    <location>
        <begin position="14"/>
        <end position="295"/>
    </location>
</feature>
<dbReference type="GeneID" id="300931813"/>
<dbReference type="InterPro" id="IPR057055">
    <property type="entry name" value="wHTH-PRTase_assoc"/>
</dbReference>
<dbReference type="AlphaFoldDB" id="A0A1H0VUX8"/>
<reference evidence="4" key="1">
    <citation type="submission" date="2016-10" db="EMBL/GenBank/DDBJ databases">
        <authorList>
            <person name="Varghese N."/>
            <person name="Submissions S."/>
        </authorList>
    </citation>
    <scope>NUCLEOTIDE SEQUENCE [LARGE SCALE GENOMIC DNA]</scope>
    <source>
        <strain evidence="4">JCM 18416</strain>
    </source>
</reference>
<name>A0A1H0VUX8_9GAMM</name>
<accession>A0A1H0VUX8</accession>
<evidence type="ECO:0000313" key="4">
    <source>
        <dbReference type="Proteomes" id="UP000199460"/>
    </source>
</evidence>
<evidence type="ECO:0000313" key="3">
    <source>
        <dbReference type="EMBL" id="SDP82163.1"/>
    </source>
</evidence>
<evidence type="ECO:0000259" key="1">
    <source>
        <dbReference type="Pfam" id="PF24390"/>
    </source>
</evidence>
<protein>
    <submittedName>
        <fullName evidence="3">Uncharacterized protein</fullName>
    </submittedName>
</protein>
<sequence length="433" mass="48357">MLDLTVLASDTRAQAWLEQFSLGDRPLARKLLEAFTFVSRDDFIGHMRTMLIREAESIDGKVALYAERELGHRFGVPHRLFKETKRAIRRAYGAAGPAAVKPTKSYDPSVGSEGIVAQMISDLCREFPEKFLNHPGPDQIRRKRARAFWVVTDLIGSGDRARRYLEAAWLVRSVRSWWSGRLMRFAVMAYSATEAGERSVASHRCHPKIHIVLPCPTIDTMFSTKVAEEMKRLCTAYDPTEGEPGHAPWVWSGPSLGYGNGGALIVFAHGAPNNIPLMFYKASRDKKKNWTPLFPARVSAGISKDAFGINLTAEKINARLNNLGQHSLARSVAVLKSDIPTAQIFLVLGTLSRPPRLNDRVLASRTGLPTHELAKLLRTMTSYGWIDSQRRLTDQGAGQLAHARKQLHVTTLAMHVGKQEPEPYYPTSLRQPI</sequence>
<keyword evidence="4" id="KW-1185">Reference proteome</keyword>
<feature type="domain" description="PRTase associated wHTH" evidence="2">
    <location>
        <begin position="346"/>
        <end position="430"/>
    </location>
</feature>
<proteinExistence type="predicted"/>
<organism evidence="3 4">
    <name type="scientific">Ectopseudomonas guguanensis</name>
    <dbReference type="NCBI Taxonomy" id="1198456"/>
    <lineage>
        <taxon>Bacteria</taxon>
        <taxon>Pseudomonadati</taxon>
        <taxon>Pseudomonadota</taxon>
        <taxon>Gammaproteobacteria</taxon>
        <taxon>Pseudomonadales</taxon>
        <taxon>Pseudomonadaceae</taxon>
        <taxon>Ectopseudomonas</taxon>
    </lineage>
</organism>